<evidence type="ECO:0000256" key="13">
    <source>
        <dbReference type="ARBA" id="ARBA00023316"/>
    </source>
</evidence>
<dbReference type="PANTHER" id="PTHR30627">
    <property type="entry name" value="PEPTIDOGLYCAN D,D-TRANSPEPTIDASE"/>
    <property type="match status" value="1"/>
</dbReference>
<sequence length="716" mass="79278">MSVYNQSRSRVIQIIFITILLVIIGQLLNLQVFSSKYKLQAESNALFRKVMYPDRGIIYDRQGRAILENTIMYDLVITPSEIKQTDTLALCSILGIDTSEFRKRVLTAIIKNSRYKSSVFEPLLTPELYARLNENMYKFPGFVLAERPVRNYPFNTAANVLGYLAEVDTGFLRKHREEGYEMGDYTGMTGLERQYEKVLMGTRGVKQYLRDNKGRIQGSFQGGQYDTMATAGKSLHLSLDVELQQLGEELMTNKVGTIVAIDPRTGGILCMISSPTYNPNYLTGPDRRKHFSSLYVDPRTPLVNRALGSTYSPGSTFKTVVGVIGLAEGVIDKNFTITCNGYFPGCGNGKPKCLDKGTFNLTSAIAHSDNSYFATVYKRLLDQGRYGNADSALKVFNKYAYSFGLGNRLGIDMPSERKGNIPLSSLYEKRYGSRWVSCNCISNAIGQGEVLTTITQLANVMATIANKGWYYTPHLVDSIEGGDKFDMLSPYRVKHQTENISPSYFEAVHNGMQGVMEYGTGAAAQVPGIVVCGKTGTVENYDHGVKQKDHAFFGAFAPRDNPRIAIAVMCENAGFGASSAAPIASLLIEKYLKDSITDPARKAEVDRVTKLNLIPAKMLRAMATQDSLKKVKEALRLLQEQEAVKDSAGTGESEPSEFEANPAPVKPDTAPPAKTTTPKKSSTPVKKAPRKQNTLKQEAVLPNNEERNNNRNYKRV</sequence>
<feature type="domain" description="Penicillin-binding protein transpeptidase" evidence="16">
    <location>
        <begin position="256"/>
        <end position="586"/>
    </location>
</feature>
<dbReference type="InterPro" id="IPR036138">
    <property type="entry name" value="PBP_dimer_sf"/>
</dbReference>
<reference evidence="18 19" key="1">
    <citation type="submission" date="2023-07" db="EMBL/GenBank/DDBJ databases">
        <authorList>
            <person name="Lian W.-H."/>
        </authorList>
    </citation>
    <scope>NUCLEOTIDE SEQUENCE [LARGE SCALE GENOMIC DNA]</scope>
    <source>
        <strain evidence="18 19">SYSU DXS3180</strain>
    </source>
</reference>
<dbReference type="NCBIfam" id="TIGR03423">
    <property type="entry name" value="pbp2_mrdA"/>
    <property type="match status" value="1"/>
</dbReference>
<dbReference type="Pfam" id="PF00905">
    <property type="entry name" value="Transpeptidase"/>
    <property type="match status" value="1"/>
</dbReference>
<dbReference type="SUPFAM" id="SSF56519">
    <property type="entry name" value="Penicillin binding protein dimerisation domain"/>
    <property type="match status" value="1"/>
</dbReference>
<organism evidence="18 19">
    <name type="scientific">Danxiaibacter flavus</name>
    <dbReference type="NCBI Taxonomy" id="3049108"/>
    <lineage>
        <taxon>Bacteria</taxon>
        <taxon>Pseudomonadati</taxon>
        <taxon>Bacteroidota</taxon>
        <taxon>Chitinophagia</taxon>
        <taxon>Chitinophagales</taxon>
        <taxon>Chitinophagaceae</taxon>
        <taxon>Danxiaibacter</taxon>
    </lineage>
</organism>
<evidence type="ECO:0000256" key="7">
    <source>
        <dbReference type="ARBA" id="ARBA00022692"/>
    </source>
</evidence>
<protein>
    <submittedName>
        <fullName evidence="18">Penicillin-binding protein 2</fullName>
        <ecNumber evidence="18">3.4.16.4</ecNumber>
    </submittedName>
</protein>
<evidence type="ECO:0000256" key="9">
    <source>
        <dbReference type="ARBA" id="ARBA00022960"/>
    </source>
</evidence>
<dbReference type="Pfam" id="PF03717">
    <property type="entry name" value="PBP_dimer"/>
    <property type="match status" value="1"/>
</dbReference>
<keyword evidence="19" id="KW-1185">Reference proteome</keyword>
<dbReference type="GO" id="GO:0009002">
    <property type="term" value="F:serine-type D-Ala-D-Ala carboxypeptidase activity"/>
    <property type="evidence" value="ECO:0007669"/>
    <property type="project" value="UniProtKB-EC"/>
</dbReference>
<dbReference type="SUPFAM" id="SSF56601">
    <property type="entry name" value="beta-lactamase/transpeptidase-like"/>
    <property type="match status" value="1"/>
</dbReference>
<evidence type="ECO:0000259" key="17">
    <source>
        <dbReference type="Pfam" id="PF03717"/>
    </source>
</evidence>
<keyword evidence="10" id="KW-0573">Peptidoglycan synthesis</keyword>
<keyword evidence="13" id="KW-0961">Cell wall biogenesis/degradation</keyword>
<dbReference type="Proteomes" id="UP001560573">
    <property type="component" value="Unassembled WGS sequence"/>
</dbReference>
<dbReference type="InterPro" id="IPR012338">
    <property type="entry name" value="Beta-lactam/transpept-like"/>
</dbReference>
<dbReference type="Gene3D" id="3.40.710.10">
    <property type="entry name" value="DD-peptidase/beta-lactamase superfamily"/>
    <property type="match status" value="1"/>
</dbReference>
<keyword evidence="9" id="KW-0133">Cell shape</keyword>
<dbReference type="Gene3D" id="3.90.1310.10">
    <property type="entry name" value="Penicillin-binding protein 2a (Domain 2)"/>
    <property type="match status" value="1"/>
</dbReference>
<feature type="transmembrane region" description="Helical" evidence="15">
    <location>
        <begin position="12"/>
        <end position="33"/>
    </location>
</feature>
<evidence type="ECO:0000256" key="10">
    <source>
        <dbReference type="ARBA" id="ARBA00022984"/>
    </source>
</evidence>
<proteinExistence type="predicted"/>
<evidence type="ECO:0000256" key="3">
    <source>
        <dbReference type="ARBA" id="ARBA00022475"/>
    </source>
</evidence>
<dbReference type="Gene3D" id="3.30.1390.30">
    <property type="entry name" value="Penicillin-binding protein 2a, domain 3"/>
    <property type="match status" value="1"/>
</dbReference>
<feature type="domain" description="Penicillin-binding protein dimerisation" evidence="17">
    <location>
        <begin position="52"/>
        <end position="217"/>
    </location>
</feature>
<dbReference type="RefSeq" id="WP_369332212.1">
    <property type="nucleotide sequence ID" value="NZ_JAULBC010000010.1"/>
</dbReference>
<dbReference type="InterPro" id="IPR050515">
    <property type="entry name" value="Beta-lactam/transpept"/>
</dbReference>
<keyword evidence="8 18" id="KW-0378">Hydrolase</keyword>
<comment type="caution">
    <text evidence="18">The sequence shown here is derived from an EMBL/GenBank/DDBJ whole genome shotgun (WGS) entry which is preliminary data.</text>
</comment>
<evidence type="ECO:0000256" key="5">
    <source>
        <dbReference type="ARBA" id="ARBA00022645"/>
    </source>
</evidence>
<accession>A0ABV3ZPQ3</accession>
<keyword evidence="4" id="KW-0997">Cell inner membrane</keyword>
<keyword evidence="3" id="KW-1003">Cell membrane</keyword>
<evidence type="ECO:0000256" key="6">
    <source>
        <dbReference type="ARBA" id="ARBA00022670"/>
    </source>
</evidence>
<keyword evidence="7 15" id="KW-0812">Transmembrane</keyword>
<dbReference type="EMBL" id="JAULBC010000010">
    <property type="protein sequence ID" value="MEX6690798.1"/>
    <property type="molecule type" value="Genomic_DNA"/>
</dbReference>
<evidence type="ECO:0000256" key="14">
    <source>
        <dbReference type="SAM" id="MobiDB-lite"/>
    </source>
</evidence>
<dbReference type="PANTHER" id="PTHR30627:SF2">
    <property type="entry name" value="PEPTIDOGLYCAN D,D-TRANSPEPTIDASE MRDA"/>
    <property type="match status" value="1"/>
</dbReference>
<dbReference type="InterPro" id="IPR005311">
    <property type="entry name" value="PBP_dimer"/>
</dbReference>
<evidence type="ECO:0000256" key="8">
    <source>
        <dbReference type="ARBA" id="ARBA00022801"/>
    </source>
</evidence>
<evidence type="ECO:0000256" key="4">
    <source>
        <dbReference type="ARBA" id="ARBA00022519"/>
    </source>
</evidence>
<evidence type="ECO:0000256" key="15">
    <source>
        <dbReference type="SAM" id="Phobius"/>
    </source>
</evidence>
<keyword evidence="11 15" id="KW-1133">Transmembrane helix</keyword>
<keyword evidence="5 18" id="KW-0121">Carboxypeptidase</keyword>
<evidence type="ECO:0000256" key="12">
    <source>
        <dbReference type="ARBA" id="ARBA00023136"/>
    </source>
</evidence>
<feature type="compositionally biased region" description="Low complexity" evidence="14">
    <location>
        <begin position="662"/>
        <end position="686"/>
    </location>
</feature>
<evidence type="ECO:0000313" key="19">
    <source>
        <dbReference type="Proteomes" id="UP001560573"/>
    </source>
</evidence>
<feature type="region of interest" description="Disordered" evidence="14">
    <location>
        <begin position="642"/>
        <end position="716"/>
    </location>
</feature>
<comment type="subcellular location">
    <subcellularLocation>
        <location evidence="2">Cell membrane</location>
    </subcellularLocation>
    <subcellularLocation>
        <location evidence="1">Membrane</location>
        <topology evidence="1">Single-pass membrane protein</topology>
    </subcellularLocation>
</comment>
<dbReference type="InterPro" id="IPR017790">
    <property type="entry name" value="Penicillin-binding_protein_2"/>
</dbReference>
<evidence type="ECO:0000259" key="16">
    <source>
        <dbReference type="Pfam" id="PF00905"/>
    </source>
</evidence>
<evidence type="ECO:0000256" key="11">
    <source>
        <dbReference type="ARBA" id="ARBA00022989"/>
    </source>
</evidence>
<keyword evidence="6" id="KW-0645">Protease</keyword>
<evidence type="ECO:0000256" key="1">
    <source>
        <dbReference type="ARBA" id="ARBA00004167"/>
    </source>
</evidence>
<evidence type="ECO:0000256" key="2">
    <source>
        <dbReference type="ARBA" id="ARBA00004236"/>
    </source>
</evidence>
<keyword evidence="12 15" id="KW-0472">Membrane</keyword>
<gene>
    <name evidence="18" type="primary">mrdA</name>
    <name evidence="18" type="ORF">QTN47_25040</name>
</gene>
<dbReference type="EC" id="3.4.16.4" evidence="18"/>
<evidence type="ECO:0000313" key="18">
    <source>
        <dbReference type="EMBL" id="MEX6690798.1"/>
    </source>
</evidence>
<name>A0ABV3ZPQ3_9BACT</name>
<dbReference type="InterPro" id="IPR001460">
    <property type="entry name" value="PCN-bd_Tpept"/>
</dbReference>